<evidence type="ECO:0000313" key="8">
    <source>
        <dbReference type="Proteomes" id="UP000230233"/>
    </source>
</evidence>
<dbReference type="Pfam" id="PF00704">
    <property type="entry name" value="Glyco_hydro_18"/>
    <property type="match status" value="1"/>
</dbReference>
<dbReference type="OrthoDB" id="76388at2759"/>
<organism evidence="7 8">
    <name type="scientific">Caenorhabditis nigoni</name>
    <dbReference type="NCBI Taxonomy" id="1611254"/>
    <lineage>
        <taxon>Eukaryota</taxon>
        <taxon>Metazoa</taxon>
        <taxon>Ecdysozoa</taxon>
        <taxon>Nematoda</taxon>
        <taxon>Chromadorea</taxon>
        <taxon>Rhabditida</taxon>
        <taxon>Rhabditina</taxon>
        <taxon>Rhabditomorpha</taxon>
        <taxon>Rhabditoidea</taxon>
        <taxon>Rhabditidae</taxon>
        <taxon>Peloderinae</taxon>
        <taxon>Caenorhabditis</taxon>
    </lineage>
</organism>
<comment type="similarity">
    <text evidence="4">Belongs to the glycosyl hydrolase 18 family.</text>
</comment>
<name>A0A2G5V3H6_9PELO</name>
<evidence type="ECO:0000259" key="6">
    <source>
        <dbReference type="PROSITE" id="PS51910"/>
    </source>
</evidence>
<keyword evidence="5" id="KW-0812">Transmembrane</keyword>
<evidence type="ECO:0000313" key="7">
    <source>
        <dbReference type="EMBL" id="PIC46335.1"/>
    </source>
</evidence>
<keyword evidence="8" id="KW-1185">Reference proteome</keyword>
<accession>A0A2G5V3H6</accession>
<feature type="domain" description="GH18" evidence="6">
    <location>
        <begin position="91"/>
        <end position="415"/>
    </location>
</feature>
<dbReference type="PANTHER" id="PTHR46073:SF7">
    <property type="entry name" value="GH18 DOMAIN-CONTAINING PROTEIN"/>
    <property type="match status" value="1"/>
</dbReference>
<dbReference type="InterPro" id="IPR017853">
    <property type="entry name" value="GH"/>
</dbReference>
<comment type="caution">
    <text evidence="7">The sequence shown here is derived from an EMBL/GenBank/DDBJ whole genome shotgun (WGS) entry which is preliminary data.</text>
</comment>
<proteinExistence type="inferred from homology"/>
<evidence type="ECO:0000256" key="4">
    <source>
        <dbReference type="RuleBase" id="RU004453"/>
    </source>
</evidence>
<feature type="transmembrane region" description="Helical" evidence="5">
    <location>
        <begin position="31"/>
        <end position="53"/>
    </location>
</feature>
<dbReference type="GO" id="GO:0005975">
    <property type="term" value="P:carbohydrate metabolic process"/>
    <property type="evidence" value="ECO:0007669"/>
    <property type="project" value="InterPro"/>
</dbReference>
<dbReference type="InterPro" id="IPR029070">
    <property type="entry name" value="Chitinase_insertion_sf"/>
</dbReference>
<dbReference type="InterPro" id="IPR001579">
    <property type="entry name" value="Glyco_hydro_18_chit_AS"/>
</dbReference>
<dbReference type="EMBL" id="PDUG01000002">
    <property type="protein sequence ID" value="PIC46335.1"/>
    <property type="molecule type" value="Genomic_DNA"/>
</dbReference>
<dbReference type="SMART" id="SM00636">
    <property type="entry name" value="Glyco_18"/>
    <property type="match status" value="1"/>
</dbReference>
<dbReference type="PANTHER" id="PTHR46073">
    <property type="entry name" value="CHITINASE"/>
    <property type="match status" value="1"/>
</dbReference>
<dbReference type="GO" id="GO:0008061">
    <property type="term" value="F:chitin binding"/>
    <property type="evidence" value="ECO:0007669"/>
    <property type="project" value="InterPro"/>
</dbReference>
<dbReference type="PROSITE" id="PS51910">
    <property type="entry name" value="GH18_2"/>
    <property type="match status" value="1"/>
</dbReference>
<dbReference type="SUPFAM" id="SSF51445">
    <property type="entry name" value="(Trans)glycosidases"/>
    <property type="match status" value="1"/>
</dbReference>
<sequence length="415" mass="47207">MSTRENEEVKEAMLDRRSPTAIRCCKITTEIIVILIVCGILSLGLSVIIWTVYDIIVPPNVTNTTLEPLEAINITTTTIPTTTTKPLACQKRIIGFFDASDAKEITARRVSKLTHVVFAKIPMDYNGELGIETQESEEAFEKFKSTAKSVETDVEVMISIVGKTSYQEIARNSEYTGEFIYSVEKFLKDHQIDGVDLNWERENYPNNINLLKELRIRLNESQLISVTLPAPPNSGATFHVDEILKYADFVNVVSMGYYDTDRTKTAPISPLYPGSDIGKTLNVNATVKEFTEKVKNSEKLNIVIPFFARIWRNIADVVEPGKEIFRKCQNEFSQIPFSKMKEDGWTKHTTSWDKKSMSAYIYDSETQTFLTFENEDSISQKLEFIKDENLGGLWIRFTDMDDDENTLLNSVTKLC</sequence>
<keyword evidence="1 3" id="KW-0378">Hydrolase</keyword>
<keyword evidence="5" id="KW-1133">Transmembrane helix</keyword>
<dbReference type="STRING" id="1611254.A0A2G5V3H6"/>
<evidence type="ECO:0000256" key="3">
    <source>
        <dbReference type="RuleBase" id="RU000489"/>
    </source>
</evidence>
<gene>
    <name evidence="7" type="primary">Cnig_chr_II.g6061</name>
    <name evidence="7" type="ORF">B9Z55_006061</name>
</gene>
<evidence type="ECO:0000256" key="5">
    <source>
        <dbReference type="SAM" id="Phobius"/>
    </source>
</evidence>
<reference evidence="8" key="1">
    <citation type="submission" date="2017-10" db="EMBL/GenBank/DDBJ databases">
        <title>Rapid genome shrinkage in a self-fertile nematode reveals novel sperm competition proteins.</title>
        <authorList>
            <person name="Yin D."/>
            <person name="Schwarz E.M."/>
            <person name="Thomas C.G."/>
            <person name="Felde R.L."/>
            <person name="Korf I.F."/>
            <person name="Cutter A.D."/>
            <person name="Schartner C.M."/>
            <person name="Ralston E.J."/>
            <person name="Meyer B.J."/>
            <person name="Haag E.S."/>
        </authorList>
    </citation>
    <scope>NUCLEOTIDE SEQUENCE [LARGE SCALE GENOMIC DNA]</scope>
    <source>
        <strain evidence="8">JU1422</strain>
    </source>
</reference>
<protein>
    <recommendedName>
        <fullName evidence="6">GH18 domain-containing protein</fullName>
    </recommendedName>
</protein>
<dbReference type="PROSITE" id="PS01095">
    <property type="entry name" value="GH18_1"/>
    <property type="match status" value="1"/>
</dbReference>
<dbReference type="GO" id="GO:0006032">
    <property type="term" value="P:chitin catabolic process"/>
    <property type="evidence" value="ECO:0007669"/>
    <property type="project" value="UniProtKB-ARBA"/>
</dbReference>
<dbReference type="GO" id="GO:0004568">
    <property type="term" value="F:chitinase activity"/>
    <property type="evidence" value="ECO:0007669"/>
    <property type="project" value="UniProtKB-ARBA"/>
</dbReference>
<keyword evidence="2 3" id="KW-0326">Glycosidase</keyword>
<dbReference type="Gene3D" id="3.10.50.10">
    <property type="match status" value="1"/>
</dbReference>
<dbReference type="AlphaFoldDB" id="A0A2G5V3H6"/>
<evidence type="ECO:0000256" key="1">
    <source>
        <dbReference type="ARBA" id="ARBA00022801"/>
    </source>
</evidence>
<dbReference type="InterPro" id="IPR001223">
    <property type="entry name" value="Glyco_hydro18_cat"/>
</dbReference>
<dbReference type="Gene3D" id="3.20.20.80">
    <property type="entry name" value="Glycosidases"/>
    <property type="match status" value="1"/>
</dbReference>
<dbReference type="Proteomes" id="UP000230233">
    <property type="component" value="Chromosome II"/>
</dbReference>
<dbReference type="InterPro" id="IPR011583">
    <property type="entry name" value="Chitinase_II/V-like_cat"/>
</dbReference>
<evidence type="ECO:0000256" key="2">
    <source>
        <dbReference type="ARBA" id="ARBA00023295"/>
    </source>
</evidence>
<keyword evidence="5" id="KW-0472">Membrane</keyword>